<keyword evidence="1" id="KW-0812">Transmembrane</keyword>
<sequence>MKFSVKLPILLLSITIGVVAIVSFVVYTLSHKALEKQIHHKMQSYAAGTLDTIDRTLFERIADMKVLASDSIISSPESTPS</sequence>
<feature type="non-terminal residue" evidence="2">
    <location>
        <position position="81"/>
    </location>
</feature>
<accession>X0WLX5</accession>
<keyword evidence="1" id="KW-1133">Transmembrane helix</keyword>
<proteinExistence type="predicted"/>
<protein>
    <submittedName>
        <fullName evidence="2">Uncharacterized protein</fullName>
    </submittedName>
</protein>
<dbReference type="AlphaFoldDB" id="X0WLX5"/>
<evidence type="ECO:0000256" key="1">
    <source>
        <dbReference type="SAM" id="Phobius"/>
    </source>
</evidence>
<comment type="caution">
    <text evidence="2">The sequence shown here is derived from an EMBL/GenBank/DDBJ whole genome shotgun (WGS) entry which is preliminary data.</text>
</comment>
<feature type="transmembrane region" description="Helical" evidence="1">
    <location>
        <begin position="7"/>
        <end position="29"/>
    </location>
</feature>
<gene>
    <name evidence="2" type="ORF">S01H1_33955</name>
</gene>
<name>X0WLX5_9ZZZZ</name>
<reference evidence="2" key="1">
    <citation type="journal article" date="2014" name="Front. Microbiol.">
        <title>High frequency of phylogenetically diverse reductive dehalogenase-homologous genes in deep subseafloor sedimentary metagenomes.</title>
        <authorList>
            <person name="Kawai M."/>
            <person name="Futagami T."/>
            <person name="Toyoda A."/>
            <person name="Takaki Y."/>
            <person name="Nishi S."/>
            <person name="Hori S."/>
            <person name="Arai W."/>
            <person name="Tsubouchi T."/>
            <person name="Morono Y."/>
            <person name="Uchiyama I."/>
            <person name="Ito T."/>
            <person name="Fujiyama A."/>
            <person name="Inagaki F."/>
            <person name="Takami H."/>
        </authorList>
    </citation>
    <scope>NUCLEOTIDE SEQUENCE</scope>
    <source>
        <strain evidence="2">Expedition CK06-06</strain>
    </source>
</reference>
<organism evidence="2">
    <name type="scientific">marine sediment metagenome</name>
    <dbReference type="NCBI Taxonomy" id="412755"/>
    <lineage>
        <taxon>unclassified sequences</taxon>
        <taxon>metagenomes</taxon>
        <taxon>ecological metagenomes</taxon>
    </lineage>
</organism>
<dbReference type="EMBL" id="BARS01021109">
    <property type="protein sequence ID" value="GAG13711.1"/>
    <property type="molecule type" value="Genomic_DNA"/>
</dbReference>
<evidence type="ECO:0000313" key="2">
    <source>
        <dbReference type="EMBL" id="GAG13711.1"/>
    </source>
</evidence>
<keyword evidence="1" id="KW-0472">Membrane</keyword>